<proteinExistence type="predicted"/>
<dbReference type="Proteomes" id="UP000050969">
    <property type="component" value="Unassembled WGS sequence"/>
</dbReference>
<keyword evidence="2" id="KW-1185">Reference proteome</keyword>
<evidence type="ECO:0000313" key="1">
    <source>
        <dbReference type="EMBL" id="KRO16290.1"/>
    </source>
</evidence>
<comment type="caution">
    <text evidence="1">The sequence shown here is derived from an EMBL/GenBank/DDBJ whole genome shotgun (WGS) entry which is preliminary data.</text>
</comment>
<sequence>MIEMKQAEQKAAAKALIKEMHDALGDEYSDIKLLLGQTYVAIDKKGVSPLVNSMIGDIQVASIKPHKPYPTIFNDDLDKLDALTKTKWWDNIGLFRGYTG</sequence>
<dbReference type="PATRIC" id="fig|1293598.4.peg.1721"/>
<organism evidence="1 2">
    <name type="scientific">Lacticaseibacillus saniviri JCM 17471 = DSM 24301</name>
    <dbReference type="NCBI Taxonomy" id="1293598"/>
    <lineage>
        <taxon>Bacteria</taxon>
        <taxon>Bacillati</taxon>
        <taxon>Bacillota</taxon>
        <taxon>Bacilli</taxon>
        <taxon>Lactobacillales</taxon>
        <taxon>Lactobacillaceae</taxon>
        <taxon>Lacticaseibacillus</taxon>
    </lineage>
</organism>
<dbReference type="AlphaFoldDB" id="A0A0R2MVA2"/>
<reference evidence="1 2" key="1">
    <citation type="journal article" date="2015" name="Genome Announc.">
        <title>Expanding the biotechnology potential of lactobacilli through comparative genomics of 213 strains and associated genera.</title>
        <authorList>
            <person name="Sun Z."/>
            <person name="Harris H.M."/>
            <person name="McCann A."/>
            <person name="Guo C."/>
            <person name="Argimon S."/>
            <person name="Zhang W."/>
            <person name="Yang X."/>
            <person name="Jeffery I.B."/>
            <person name="Cooney J.C."/>
            <person name="Kagawa T.F."/>
            <person name="Liu W."/>
            <person name="Song Y."/>
            <person name="Salvetti E."/>
            <person name="Wrobel A."/>
            <person name="Rasinkangas P."/>
            <person name="Parkhill J."/>
            <person name="Rea M.C."/>
            <person name="O'Sullivan O."/>
            <person name="Ritari J."/>
            <person name="Douillard F.P."/>
            <person name="Paul Ross R."/>
            <person name="Yang R."/>
            <person name="Briner A.E."/>
            <person name="Felis G.E."/>
            <person name="de Vos W.M."/>
            <person name="Barrangou R."/>
            <person name="Klaenhammer T.R."/>
            <person name="Caufield P.W."/>
            <person name="Cui Y."/>
            <person name="Zhang H."/>
            <person name="O'Toole P.W."/>
        </authorList>
    </citation>
    <scope>NUCLEOTIDE SEQUENCE [LARGE SCALE GENOMIC DNA]</scope>
    <source>
        <strain evidence="1 2">DSM 24301</strain>
    </source>
</reference>
<evidence type="ECO:0000313" key="2">
    <source>
        <dbReference type="Proteomes" id="UP000050969"/>
    </source>
</evidence>
<name>A0A0R2MVA2_9LACO</name>
<protein>
    <submittedName>
        <fullName evidence="1">Uncharacterized protein</fullName>
    </submittedName>
</protein>
<gene>
    <name evidence="1" type="ORF">IV56_GL001651</name>
</gene>
<accession>A0A0R2MVA2</accession>
<dbReference type="EMBL" id="JQCE01000042">
    <property type="protein sequence ID" value="KRO16290.1"/>
    <property type="molecule type" value="Genomic_DNA"/>
</dbReference>